<protein>
    <submittedName>
        <fullName evidence="1">DNA phosphorothioation-dependent restriction protein DptF</fullName>
    </submittedName>
</protein>
<evidence type="ECO:0000313" key="1">
    <source>
        <dbReference type="EMBL" id="SER91162.1"/>
    </source>
</evidence>
<proteinExistence type="predicted"/>
<sequence>MALKKLLDTLKLSAKEAVVDGEHASLSELKRYLHVERKIEKDLSSLILESGSRDQSSLILVLGNVGDGKSHLLARMWEMHKEILDTFKVYNDATESRSKHKSYLENLAEVFSPYRDGELSTGKQIVKTIIAINLGTLANFLEHVGEEFNGLRKYVEDWRLIDPENTDSAPPVNDHFFSVNLTDYQIFDLQPDGARSNVLLEVIRRIVAKNADNPFYAAFLQDYKEDSAESYCPIRYNFEMLGLPSVQTALSELIVKTVLVDKLIISVRLLMNLVYDLIVPAEFAQMNDEEIHQRVIEAKYQKDFYSHTLPVLLFESGSTSNILKSISGYDPVDGGSEELDEKIIKIGTSDNRRDYFVIDKLLQDKDPLFRVIQLLDTAQTISLYLRLRFLKIDSVKLAASPFDLYIKYLYLYNSGDIKAMLPLYKEVQNAIYLWNGLTFGNSARINLNIGRKQSLFQISQKLELQFVPTTILAMSDASKFSSNLSLAFKVLPHEKIFSLSIDLPLYELIAKINNGYRPNRIDKSLQVKFTQFVNDVSKFEAQNKELMIQEFTGENKQVFTLQFTPGFDDFQFKKNA</sequence>
<dbReference type="RefSeq" id="WP_090886035.1">
    <property type="nucleotide sequence ID" value="NZ_FOGG01000020.1"/>
</dbReference>
<dbReference type="EMBL" id="FOGG01000020">
    <property type="protein sequence ID" value="SER91162.1"/>
    <property type="molecule type" value="Genomic_DNA"/>
</dbReference>
<dbReference type="AlphaFoldDB" id="A0A1H9T1M2"/>
<gene>
    <name evidence="1" type="ORF">SAMN04488023_12052</name>
</gene>
<evidence type="ECO:0000313" key="2">
    <source>
        <dbReference type="Proteomes" id="UP000199572"/>
    </source>
</evidence>
<dbReference type="NCBIfam" id="TIGR03238">
    <property type="entry name" value="dnd_assoc_3"/>
    <property type="match status" value="1"/>
</dbReference>
<dbReference type="Proteomes" id="UP000199572">
    <property type="component" value="Unassembled WGS sequence"/>
</dbReference>
<keyword evidence="2" id="KW-1185">Reference proteome</keyword>
<dbReference type="STRING" id="390241.SAMN04488023_12052"/>
<organism evidence="1 2">
    <name type="scientific">Pedobacter rhizosphaerae</name>
    <dbReference type="NCBI Taxonomy" id="390241"/>
    <lineage>
        <taxon>Bacteria</taxon>
        <taxon>Pseudomonadati</taxon>
        <taxon>Bacteroidota</taxon>
        <taxon>Sphingobacteriia</taxon>
        <taxon>Sphingobacteriales</taxon>
        <taxon>Sphingobacteriaceae</taxon>
        <taxon>Pedobacter</taxon>
    </lineage>
</organism>
<accession>A0A1H9T1M2</accession>
<reference evidence="1 2" key="1">
    <citation type="submission" date="2016-10" db="EMBL/GenBank/DDBJ databases">
        <authorList>
            <person name="de Groot N.N."/>
        </authorList>
    </citation>
    <scope>NUCLEOTIDE SEQUENCE [LARGE SCALE GENOMIC DNA]</scope>
    <source>
        <strain evidence="1 2">DSM 18610</strain>
    </source>
</reference>
<dbReference type="OrthoDB" id="257964at2"/>
<name>A0A1H9T1M2_9SPHI</name>
<dbReference type="InterPro" id="IPR017647">
    <property type="entry name" value="Dnd_assoc_3"/>
</dbReference>